<reference evidence="1" key="1">
    <citation type="journal article" date="2011" name="Proc. Natl. Acad. Sci. U.S.A.">
        <title>The genome of the fire ant Solenopsis invicta.</title>
        <authorList>
            <person name="Wurm Y."/>
            <person name="Wang J."/>
            <person name="Riba-Grognuz O."/>
            <person name="Corona M."/>
            <person name="Nygaard S."/>
            <person name="Hunt B.G."/>
            <person name="Ingram K.K."/>
            <person name="Falquet L."/>
            <person name="Nipitwattanaphon M."/>
            <person name="Gotzek D."/>
            <person name="Dijkstra M.B."/>
            <person name="Oettler J."/>
            <person name="Comtesse F."/>
            <person name="Shih C.J."/>
            <person name="Wu W.J."/>
            <person name="Yang C.C."/>
            <person name="Thomas J."/>
            <person name="Beaudoing E."/>
            <person name="Pradervand S."/>
            <person name="Flegel V."/>
            <person name="Cook E.D."/>
            <person name="Fabbretti R."/>
            <person name="Stockinger H."/>
            <person name="Long L."/>
            <person name="Farmerie W.G."/>
            <person name="Oakey J."/>
            <person name="Boomsma J.J."/>
            <person name="Pamilo P."/>
            <person name="Yi S.V."/>
            <person name="Heinze J."/>
            <person name="Goodisman M.A."/>
            <person name="Farinelli L."/>
            <person name="Harshman K."/>
            <person name="Hulo N."/>
            <person name="Cerutti L."/>
            <person name="Xenarios I."/>
            <person name="Shoemaker D."/>
            <person name="Keller L."/>
        </authorList>
    </citation>
    <scope>NUCLEOTIDE SEQUENCE [LARGE SCALE GENOMIC DNA]</scope>
</reference>
<organism>
    <name type="scientific">Solenopsis invicta</name>
    <name type="common">Red imported fire ant</name>
    <name type="synonym">Solenopsis wagneri</name>
    <dbReference type="NCBI Taxonomy" id="13686"/>
    <lineage>
        <taxon>Eukaryota</taxon>
        <taxon>Metazoa</taxon>
        <taxon>Ecdysozoa</taxon>
        <taxon>Arthropoda</taxon>
        <taxon>Hexapoda</taxon>
        <taxon>Insecta</taxon>
        <taxon>Pterygota</taxon>
        <taxon>Neoptera</taxon>
        <taxon>Endopterygota</taxon>
        <taxon>Hymenoptera</taxon>
        <taxon>Apocrita</taxon>
        <taxon>Aculeata</taxon>
        <taxon>Formicoidea</taxon>
        <taxon>Formicidae</taxon>
        <taxon>Myrmicinae</taxon>
        <taxon>Solenopsis</taxon>
    </lineage>
</organism>
<dbReference type="HOGENOM" id="CLU_2339557_0_0_1"/>
<accession>E9I8N1</accession>
<sequence length="98" mass="11593">FNKIINVIFPIINNVTLNVNSISTLMYEAIYKGDYKWIFLKKNYNFDVTRKNTNCKFVIFIFNKRSVVRVLLKSTELVIYIETKKNILLKFSSLSCKI</sequence>
<dbReference type="AlphaFoldDB" id="E9I8N1"/>
<gene>
    <name evidence="1" type="ORF">SINV_16174</name>
</gene>
<feature type="non-terminal residue" evidence="1">
    <location>
        <position position="98"/>
    </location>
</feature>
<name>E9I8N1_SOLIN</name>
<dbReference type="EMBL" id="GL761591">
    <property type="protein sequence ID" value="EFZ23085.1"/>
    <property type="molecule type" value="Genomic_DNA"/>
</dbReference>
<feature type="non-terminal residue" evidence="1">
    <location>
        <position position="1"/>
    </location>
</feature>
<protein>
    <submittedName>
        <fullName evidence="1">Uncharacterized protein</fullName>
    </submittedName>
</protein>
<evidence type="ECO:0000313" key="1">
    <source>
        <dbReference type="EMBL" id="EFZ23085.1"/>
    </source>
</evidence>
<proteinExistence type="predicted"/>